<dbReference type="SUPFAM" id="SSF52058">
    <property type="entry name" value="L domain-like"/>
    <property type="match status" value="1"/>
</dbReference>
<accession>A0A067KBW9</accession>
<dbReference type="InterPro" id="IPR032675">
    <property type="entry name" value="LRR_dom_sf"/>
</dbReference>
<protein>
    <recommendedName>
        <fullName evidence="3">NB-ARC domain-containing protein</fullName>
    </recommendedName>
</protein>
<sequence>MVDEEDFNQLSLQNLTLVELPKLVNFPYWLLQGSKHTLQNLLLGDCSNLKELPACLQDIVSLQQLKIENCSALGERCEREKGEDWSKIAHIPQVIVDGYNIQSSLDSDD</sequence>
<organism evidence="1 2">
    <name type="scientific">Jatropha curcas</name>
    <name type="common">Barbados nut</name>
    <dbReference type="NCBI Taxonomy" id="180498"/>
    <lineage>
        <taxon>Eukaryota</taxon>
        <taxon>Viridiplantae</taxon>
        <taxon>Streptophyta</taxon>
        <taxon>Embryophyta</taxon>
        <taxon>Tracheophyta</taxon>
        <taxon>Spermatophyta</taxon>
        <taxon>Magnoliopsida</taxon>
        <taxon>eudicotyledons</taxon>
        <taxon>Gunneridae</taxon>
        <taxon>Pentapetalae</taxon>
        <taxon>rosids</taxon>
        <taxon>fabids</taxon>
        <taxon>Malpighiales</taxon>
        <taxon>Euphorbiaceae</taxon>
        <taxon>Crotonoideae</taxon>
        <taxon>Jatropheae</taxon>
        <taxon>Jatropha</taxon>
    </lineage>
</organism>
<dbReference type="Proteomes" id="UP000027138">
    <property type="component" value="Unassembled WGS sequence"/>
</dbReference>
<dbReference type="AlphaFoldDB" id="A0A067KBW9"/>
<dbReference type="Gene3D" id="3.80.10.10">
    <property type="entry name" value="Ribonuclease Inhibitor"/>
    <property type="match status" value="1"/>
</dbReference>
<evidence type="ECO:0008006" key="3">
    <source>
        <dbReference type="Google" id="ProtNLM"/>
    </source>
</evidence>
<dbReference type="EMBL" id="KK914756">
    <property type="protein sequence ID" value="KDP29309.1"/>
    <property type="molecule type" value="Genomic_DNA"/>
</dbReference>
<gene>
    <name evidence="1" type="ORF">JCGZ_19456</name>
</gene>
<name>A0A067KBW9_JATCU</name>
<reference evidence="1 2" key="1">
    <citation type="journal article" date="2014" name="PLoS ONE">
        <title>Global Analysis of Gene Expression Profiles in Physic Nut (Jatropha curcas L.) Seedlings Exposed to Salt Stress.</title>
        <authorList>
            <person name="Zhang L."/>
            <person name="Zhang C."/>
            <person name="Wu P."/>
            <person name="Chen Y."/>
            <person name="Li M."/>
            <person name="Jiang H."/>
            <person name="Wu G."/>
        </authorList>
    </citation>
    <scope>NUCLEOTIDE SEQUENCE [LARGE SCALE GENOMIC DNA]</scope>
    <source>
        <strain evidence="2">cv. GZQX0401</strain>
        <tissue evidence="1">Young leaves</tissue>
    </source>
</reference>
<proteinExistence type="predicted"/>
<dbReference type="OrthoDB" id="851662at2759"/>
<evidence type="ECO:0000313" key="2">
    <source>
        <dbReference type="Proteomes" id="UP000027138"/>
    </source>
</evidence>
<dbReference type="STRING" id="180498.A0A067KBW9"/>
<keyword evidence="2" id="KW-1185">Reference proteome</keyword>
<evidence type="ECO:0000313" key="1">
    <source>
        <dbReference type="EMBL" id="KDP29309.1"/>
    </source>
</evidence>